<dbReference type="InterPro" id="IPR006303">
    <property type="entry name" value="FliR"/>
</dbReference>
<keyword evidence="5 10" id="KW-0812">Transmembrane</keyword>
<keyword evidence="6 10" id="KW-1133">Transmembrane helix</keyword>
<evidence type="ECO:0000313" key="11">
    <source>
        <dbReference type="EMBL" id="MBM6578121.1"/>
    </source>
</evidence>
<keyword evidence="12" id="KW-1185">Reference proteome</keyword>
<comment type="function">
    <text evidence="1 10">Role in flagellar biosynthesis.</text>
</comment>
<dbReference type="InterPro" id="IPR002010">
    <property type="entry name" value="T3SS_IM_R"/>
</dbReference>
<keyword evidence="11" id="KW-0969">Cilium</keyword>
<dbReference type="EMBL" id="JAFEMC010000006">
    <property type="protein sequence ID" value="MBM6578121.1"/>
    <property type="molecule type" value="Genomic_DNA"/>
</dbReference>
<feature type="transmembrane region" description="Helical" evidence="10">
    <location>
        <begin position="88"/>
        <end position="111"/>
    </location>
</feature>
<feature type="transmembrane region" description="Helical" evidence="10">
    <location>
        <begin position="179"/>
        <end position="209"/>
    </location>
</feature>
<evidence type="ECO:0000256" key="3">
    <source>
        <dbReference type="ARBA" id="ARBA00021717"/>
    </source>
</evidence>
<keyword evidence="11" id="KW-0282">Flagellum</keyword>
<organism evidence="11 12">
    <name type="scientific">Sphingomonas longa</name>
    <dbReference type="NCBI Taxonomy" id="2778730"/>
    <lineage>
        <taxon>Bacteria</taxon>
        <taxon>Pseudomonadati</taxon>
        <taxon>Pseudomonadota</taxon>
        <taxon>Alphaproteobacteria</taxon>
        <taxon>Sphingomonadales</taxon>
        <taxon>Sphingomonadaceae</taxon>
        <taxon>Sphingomonas</taxon>
    </lineage>
</organism>
<protein>
    <recommendedName>
        <fullName evidence="3 9">Flagellar biosynthetic protein FliR</fullName>
    </recommendedName>
</protein>
<feature type="transmembrane region" description="Helical" evidence="10">
    <location>
        <begin position="20"/>
        <end position="40"/>
    </location>
</feature>
<evidence type="ECO:0000256" key="8">
    <source>
        <dbReference type="ARBA" id="ARBA00023143"/>
    </source>
</evidence>
<comment type="similarity">
    <text evidence="2 10">Belongs to the FliR/MopE/SpaR family.</text>
</comment>
<evidence type="ECO:0000256" key="2">
    <source>
        <dbReference type="ARBA" id="ARBA00009772"/>
    </source>
</evidence>
<evidence type="ECO:0000256" key="5">
    <source>
        <dbReference type="ARBA" id="ARBA00022692"/>
    </source>
</evidence>
<name>A0ABS2DB02_9SPHN</name>
<evidence type="ECO:0000256" key="10">
    <source>
        <dbReference type="RuleBase" id="RU362071"/>
    </source>
</evidence>
<keyword evidence="4 10" id="KW-1003">Cell membrane</keyword>
<feature type="transmembrane region" description="Helical" evidence="10">
    <location>
        <begin position="221"/>
        <end position="241"/>
    </location>
</feature>
<keyword evidence="7 10" id="KW-0472">Membrane</keyword>
<evidence type="ECO:0000256" key="7">
    <source>
        <dbReference type="ARBA" id="ARBA00023136"/>
    </source>
</evidence>
<dbReference type="NCBIfam" id="TIGR01400">
    <property type="entry name" value="fliR"/>
    <property type="match status" value="1"/>
</dbReference>
<keyword evidence="8 10" id="KW-0975">Bacterial flagellum</keyword>
<sequence length="265" mass="27106">MRALAGRAVLGLGLAIEPQLWALIFVMVRIGAAFIAAPVFGAVALPLVVRVSLTGAIGILVLAAHPIVPPPSVFSVTTFVSVAAEALVGFSMGFILQVAFAGPLIASEIIGGSMGIGFASSIDPQNGKSTPALGQFFSVMLTLLFLSLDGHLVLVDMLVKSYDALPPGQAWLGAEKIKAIAFFGGYAFLAGLLLALPVGFLLLCLNIVVGMMSRAAPALNLFSVGMPASLAVGVIALAIAFPAMGDYMLIIISESLGAVQTLVLG</sequence>
<dbReference type="PANTHER" id="PTHR30065:SF8">
    <property type="entry name" value="FLAGELLAR BIOSYNTHETIC PROTEIN FLIR"/>
    <property type="match status" value="1"/>
</dbReference>
<comment type="caution">
    <text evidence="11">The sequence shown here is derived from an EMBL/GenBank/DDBJ whole genome shotgun (WGS) entry which is preliminary data.</text>
</comment>
<proteinExistence type="inferred from homology"/>
<dbReference type="Pfam" id="PF01311">
    <property type="entry name" value="Bac_export_1"/>
    <property type="match status" value="1"/>
</dbReference>
<evidence type="ECO:0000256" key="4">
    <source>
        <dbReference type="ARBA" id="ARBA00022475"/>
    </source>
</evidence>
<feature type="transmembrane region" description="Helical" evidence="10">
    <location>
        <begin position="132"/>
        <end position="159"/>
    </location>
</feature>
<reference evidence="11 12" key="1">
    <citation type="submission" date="2020-12" db="EMBL/GenBank/DDBJ databases">
        <title>Sphingomonas sp.</title>
        <authorList>
            <person name="Kim M.K."/>
        </authorList>
    </citation>
    <scope>NUCLEOTIDE SEQUENCE [LARGE SCALE GENOMIC DNA]</scope>
    <source>
        <strain evidence="11 12">BT552</strain>
    </source>
</reference>
<evidence type="ECO:0000256" key="6">
    <source>
        <dbReference type="ARBA" id="ARBA00022989"/>
    </source>
</evidence>
<feature type="transmembrane region" description="Helical" evidence="10">
    <location>
        <begin position="47"/>
        <end position="68"/>
    </location>
</feature>
<keyword evidence="11" id="KW-0966">Cell projection</keyword>
<accession>A0ABS2DB02</accession>
<evidence type="ECO:0000256" key="1">
    <source>
        <dbReference type="ARBA" id="ARBA00002578"/>
    </source>
</evidence>
<dbReference type="PRINTS" id="PR00953">
    <property type="entry name" value="TYPE3IMRPROT"/>
</dbReference>
<evidence type="ECO:0000313" key="12">
    <source>
        <dbReference type="Proteomes" id="UP000763641"/>
    </source>
</evidence>
<dbReference type="Proteomes" id="UP000763641">
    <property type="component" value="Unassembled WGS sequence"/>
</dbReference>
<gene>
    <name evidence="11" type="primary">fliR</name>
    <name evidence="11" type="ORF">ILT43_17195</name>
</gene>
<comment type="subcellular location">
    <subcellularLocation>
        <location evidence="10">Cell membrane</location>
        <topology evidence="10">Multi-pass membrane protein</topology>
    </subcellularLocation>
    <subcellularLocation>
        <location evidence="10">Bacterial flagellum basal body</location>
    </subcellularLocation>
</comment>
<evidence type="ECO:0000256" key="9">
    <source>
        <dbReference type="NCBIfam" id="TIGR01400"/>
    </source>
</evidence>
<dbReference type="PANTHER" id="PTHR30065">
    <property type="entry name" value="FLAGELLAR BIOSYNTHETIC PROTEIN FLIR"/>
    <property type="match status" value="1"/>
</dbReference>